<evidence type="ECO:0008006" key="4">
    <source>
        <dbReference type="Google" id="ProtNLM"/>
    </source>
</evidence>
<dbReference type="SMART" id="SM00612">
    <property type="entry name" value="Kelch"/>
    <property type="match status" value="5"/>
</dbReference>
<keyword evidence="1" id="KW-0880">Kelch repeat</keyword>
<organism evidence="3">
    <name type="scientific">hydrothermal vent metagenome</name>
    <dbReference type="NCBI Taxonomy" id="652676"/>
    <lineage>
        <taxon>unclassified sequences</taxon>
        <taxon>metagenomes</taxon>
        <taxon>ecological metagenomes</taxon>
    </lineage>
</organism>
<dbReference type="Gene3D" id="2.120.10.80">
    <property type="entry name" value="Kelch-type beta propeller"/>
    <property type="match status" value="2"/>
</dbReference>
<dbReference type="InterPro" id="IPR006652">
    <property type="entry name" value="Kelch_1"/>
</dbReference>
<name>A0A3B0R8X5_9ZZZZ</name>
<dbReference type="Pfam" id="PF01344">
    <property type="entry name" value="Kelch_1"/>
    <property type="match status" value="1"/>
</dbReference>
<protein>
    <recommendedName>
        <fullName evidence="4">Galactose oxidase</fullName>
    </recommendedName>
</protein>
<gene>
    <name evidence="3" type="ORF">MNBD_ALPHA06-854</name>
</gene>
<dbReference type="PANTHER" id="PTHR24412">
    <property type="entry name" value="KELCH PROTEIN"/>
    <property type="match status" value="1"/>
</dbReference>
<dbReference type="SUPFAM" id="SSF50965">
    <property type="entry name" value="Galactose oxidase, central domain"/>
    <property type="match status" value="1"/>
</dbReference>
<dbReference type="AlphaFoldDB" id="A0A3B0R8X5"/>
<reference evidence="3" key="1">
    <citation type="submission" date="2018-06" db="EMBL/GenBank/DDBJ databases">
        <authorList>
            <person name="Zhirakovskaya E."/>
        </authorList>
    </citation>
    <scope>NUCLEOTIDE SEQUENCE</scope>
</reference>
<dbReference type="Pfam" id="PF24681">
    <property type="entry name" value="Kelch_KLHDC2_KLHL20_DRC7"/>
    <property type="match status" value="1"/>
</dbReference>
<evidence type="ECO:0000256" key="2">
    <source>
        <dbReference type="ARBA" id="ARBA00022737"/>
    </source>
</evidence>
<sequence length="312" mass="32638">MVRFGVFLLLWLLPVSVFAQGWSEGRPMDTARAALAVARMGDQIYAVGGAGRLAPMSAAERYNPAGGSWRNIADLPVGLEQFGLAGLDGVLYAAGGYAADGNGNPGREMWKYDEISGEWRPAPALPTRRAAFALVAGAGKLYAIGGSGQAVNQMAVFDPKQNEWEMQDGGPQARRGTVALNINDKIYVIAGGPSSRPTGRVDIYDITSKSWSQGAELPIARSGHAAAVFGGKIHIMGGRGGGRGQTLKDHWTYDPIADEWTQGPSLSSPRTGAGAAAIGGSLYVIGGGSGGGFYASFTSMNSVEVLRNLPDF</sequence>
<evidence type="ECO:0000313" key="3">
    <source>
        <dbReference type="EMBL" id="VAV89670.1"/>
    </source>
</evidence>
<keyword evidence="2" id="KW-0677">Repeat</keyword>
<evidence type="ECO:0000256" key="1">
    <source>
        <dbReference type="ARBA" id="ARBA00022441"/>
    </source>
</evidence>
<proteinExistence type="predicted"/>
<dbReference type="PRINTS" id="PR00501">
    <property type="entry name" value="KELCHREPEAT"/>
</dbReference>
<dbReference type="EMBL" id="UOEE01000092">
    <property type="protein sequence ID" value="VAV89670.1"/>
    <property type="molecule type" value="Genomic_DNA"/>
</dbReference>
<accession>A0A3B0R8X5</accession>
<dbReference type="InterPro" id="IPR011043">
    <property type="entry name" value="Gal_Oxase/kelch_b-propeller"/>
</dbReference>
<dbReference type="PANTHER" id="PTHR24412:SF489">
    <property type="entry name" value="RING FINGER DOMAIN AND KELCH REPEAT-CONTAINING PROTEIN DDB_G0271372"/>
    <property type="match status" value="1"/>
</dbReference>
<dbReference type="InterPro" id="IPR015915">
    <property type="entry name" value="Kelch-typ_b-propeller"/>
</dbReference>